<dbReference type="AlphaFoldDB" id="A0AAN5HXV7"/>
<evidence type="ECO:0000256" key="2">
    <source>
        <dbReference type="ARBA" id="ARBA00022692"/>
    </source>
</evidence>
<sequence length="144" mass="16440">SERVFPQLSSSLSPLELANVIVYIICAVSTYTMWLSQTCSVLERAVSTRYLSSYQDRFRNAKALALFISIFVSLFLLRVNKKEDKIERCLSVRYQIRENLKILRVFSLIAAISVIWQLTCTFLIFVAYPIFTSQAAIVAGHAYV</sequence>
<dbReference type="GO" id="GO:0016020">
    <property type="term" value="C:membrane"/>
    <property type="evidence" value="ECO:0007669"/>
    <property type="project" value="UniProtKB-SubCell"/>
</dbReference>
<comment type="caution">
    <text evidence="6">The sequence shown here is derived from an EMBL/GenBank/DDBJ whole genome shotgun (WGS) entry which is preliminary data.</text>
</comment>
<proteinExistence type="predicted"/>
<evidence type="ECO:0000313" key="6">
    <source>
        <dbReference type="EMBL" id="GMR44581.1"/>
    </source>
</evidence>
<comment type="subcellular location">
    <subcellularLocation>
        <location evidence="1">Membrane</location>
        <topology evidence="1">Multi-pass membrane protein</topology>
    </subcellularLocation>
</comment>
<dbReference type="Proteomes" id="UP001328107">
    <property type="component" value="Unassembled WGS sequence"/>
</dbReference>
<keyword evidence="2 5" id="KW-0812">Transmembrane</keyword>
<feature type="transmembrane region" description="Helical" evidence="5">
    <location>
        <begin position="63"/>
        <end position="81"/>
    </location>
</feature>
<evidence type="ECO:0008006" key="8">
    <source>
        <dbReference type="Google" id="ProtNLM"/>
    </source>
</evidence>
<dbReference type="EMBL" id="BTRK01000004">
    <property type="protein sequence ID" value="GMR44581.1"/>
    <property type="molecule type" value="Genomic_DNA"/>
</dbReference>
<evidence type="ECO:0000256" key="5">
    <source>
        <dbReference type="SAM" id="Phobius"/>
    </source>
</evidence>
<evidence type="ECO:0000256" key="4">
    <source>
        <dbReference type="ARBA" id="ARBA00023136"/>
    </source>
</evidence>
<gene>
    <name evidence="6" type="ORF">PMAYCL1PPCAC_14776</name>
</gene>
<evidence type="ECO:0000256" key="3">
    <source>
        <dbReference type="ARBA" id="ARBA00022989"/>
    </source>
</evidence>
<protein>
    <recommendedName>
        <fullName evidence="8">G protein-coupled receptor</fullName>
    </recommendedName>
</protein>
<keyword evidence="3 5" id="KW-1133">Transmembrane helix</keyword>
<evidence type="ECO:0000256" key="1">
    <source>
        <dbReference type="ARBA" id="ARBA00004141"/>
    </source>
</evidence>
<feature type="non-terminal residue" evidence="6">
    <location>
        <position position="144"/>
    </location>
</feature>
<reference evidence="7" key="1">
    <citation type="submission" date="2022-10" db="EMBL/GenBank/DDBJ databases">
        <title>Genome assembly of Pristionchus species.</title>
        <authorList>
            <person name="Yoshida K."/>
            <person name="Sommer R.J."/>
        </authorList>
    </citation>
    <scope>NUCLEOTIDE SEQUENCE [LARGE SCALE GENOMIC DNA]</scope>
    <source>
        <strain evidence="7">RS5460</strain>
    </source>
</reference>
<dbReference type="Pfam" id="PF10292">
    <property type="entry name" value="7TM_GPCR_Srab"/>
    <property type="match status" value="1"/>
</dbReference>
<name>A0AAN5HXV7_9BILA</name>
<feature type="transmembrane region" description="Helical" evidence="5">
    <location>
        <begin position="12"/>
        <end position="34"/>
    </location>
</feature>
<evidence type="ECO:0000313" key="7">
    <source>
        <dbReference type="Proteomes" id="UP001328107"/>
    </source>
</evidence>
<keyword evidence="4 5" id="KW-0472">Membrane</keyword>
<organism evidence="6 7">
    <name type="scientific">Pristionchus mayeri</name>
    <dbReference type="NCBI Taxonomy" id="1317129"/>
    <lineage>
        <taxon>Eukaryota</taxon>
        <taxon>Metazoa</taxon>
        <taxon>Ecdysozoa</taxon>
        <taxon>Nematoda</taxon>
        <taxon>Chromadorea</taxon>
        <taxon>Rhabditida</taxon>
        <taxon>Rhabditina</taxon>
        <taxon>Diplogasteromorpha</taxon>
        <taxon>Diplogasteroidea</taxon>
        <taxon>Neodiplogasteridae</taxon>
        <taxon>Pristionchus</taxon>
    </lineage>
</organism>
<dbReference type="InterPro" id="IPR019408">
    <property type="entry name" value="7TM_GPCR_serpentine_rcpt_Srab"/>
</dbReference>
<feature type="non-terminal residue" evidence="6">
    <location>
        <position position="1"/>
    </location>
</feature>
<feature type="transmembrane region" description="Helical" evidence="5">
    <location>
        <begin position="102"/>
        <end position="128"/>
    </location>
</feature>
<accession>A0AAN5HXV7</accession>
<keyword evidence="7" id="KW-1185">Reference proteome</keyword>